<dbReference type="GO" id="GO:0016747">
    <property type="term" value="F:acyltransferase activity, transferring groups other than amino-acyl groups"/>
    <property type="evidence" value="ECO:0007669"/>
    <property type="project" value="InterPro"/>
</dbReference>
<dbReference type="RefSeq" id="WP_136351444.1">
    <property type="nucleotide sequence ID" value="NZ_CP046266.1"/>
</dbReference>
<keyword evidence="2" id="KW-1185">Reference proteome</keyword>
<dbReference type="PROSITE" id="PS51186">
    <property type="entry name" value="GNAT"/>
    <property type="match status" value="1"/>
</dbReference>
<accession>A0A4S4C5U1</accession>
<dbReference type="AlphaFoldDB" id="A0A4S4C5U1"/>
<dbReference type="EMBL" id="SSNT01000001">
    <property type="protein sequence ID" value="THF83196.1"/>
    <property type="molecule type" value="Genomic_DNA"/>
</dbReference>
<dbReference type="CDD" id="cd04301">
    <property type="entry name" value="NAT_SF"/>
    <property type="match status" value="1"/>
</dbReference>
<keyword evidence="1" id="KW-0808">Transferase</keyword>
<dbReference type="OrthoDB" id="9788755at2"/>
<dbReference type="Pfam" id="PF13673">
    <property type="entry name" value="Acetyltransf_10"/>
    <property type="match status" value="1"/>
</dbReference>
<comment type="caution">
    <text evidence="1">The sequence shown here is derived from an EMBL/GenBank/DDBJ whole genome shotgun (WGS) entry which is preliminary data.</text>
</comment>
<evidence type="ECO:0000313" key="2">
    <source>
        <dbReference type="Proteomes" id="UP000310334"/>
    </source>
</evidence>
<dbReference type="Gene3D" id="3.40.630.30">
    <property type="match status" value="1"/>
</dbReference>
<proteinExistence type="predicted"/>
<gene>
    <name evidence="1" type="ORF">E6W99_02175</name>
</gene>
<sequence length="155" mass="17835">MNHIKTAVIEDASEILALQKIAYKSEAEAAGDYTIQPMTQTLEGLENEFNRYLVLKYIHNDKIIGSVRANAADGTCRISKLMVHPDFQNKGIGKVLMKEIESKFINKRYELFTGSQSLKNISFYEKLGYQAFKTEKLDREETVFVFMEKRNVKRA</sequence>
<dbReference type="InterPro" id="IPR016181">
    <property type="entry name" value="Acyl_CoA_acyltransferase"/>
</dbReference>
<evidence type="ECO:0000313" key="1">
    <source>
        <dbReference type="EMBL" id="THF83196.1"/>
    </source>
</evidence>
<dbReference type="SUPFAM" id="SSF55729">
    <property type="entry name" value="Acyl-CoA N-acyltransferases (Nat)"/>
    <property type="match status" value="1"/>
</dbReference>
<name>A0A4S4C5U1_9BACI</name>
<dbReference type="InterPro" id="IPR000182">
    <property type="entry name" value="GNAT_dom"/>
</dbReference>
<reference evidence="1 2" key="1">
    <citation type="submission" date="2019-04" db="EMBL/GenBank/DDBJ databases">
        <title>Bacillus sediminilitoris sp. nov., isolated from a tidal flat sediment on the East China Sea.</title>
        <authorList>
            <person name="Wei Y."/>
            <person name="Mao H."/>
            <person name="Fang J."/>
        </authorList>
    </citation>
    <scope>NUCLEOTIDE SEQUENCE [LARGE SCALE GENOMIC DNA]</scope>
    <source>
        <strain evidence="1 2">DSL-17</strain>
    </source>
</reference>
<organism evidence="1 2">
    <name type="scientific">Metabacillus sediminilitoris</name>
    <dbReference type="NCBI Taxonomy" id="2567941"/>
    <lineage>
        <taxon>Bacteria</taxon>
        <taxon>Bacillati</taxon>
        <taxon>Bacillota</taxon>
        <taxon>Bacilli</taxon>
        <taxon>Bacillales</taxon>
        <taxon>Bacillaceae</taxon>
        <taxon>Metabacillus</taxon>
    </lineage>
</organism>
<protein>
    <submittedName>
        <fullName evidence="1">GNAT family N-acetyltransferase</fullName>
    </submittedName>
</protein>
<dbReference type="Proteomes" id="UP000310334">
    <property type="component" value="Unassembled WGS sequence"/>
</dbReference>